<evidence type="ECO:0000313" key="2">
    <source>
        <dbReference type="EMBL" id="RPB03608.1"/>
    </source>
</evidence>
<dbReference type="AlphaFoldDB" id="A0A3N4K249"/>
<name>A0A3N4K249_9PEZI</name>
<accession>A0A3N4K249</accession>
<feature type="transmembrane region" description="Helical" evidence="1">
    <location>
        <begin position="62"/>
        <end position="85"/>
    </location>
</feature>
<gene>
    <name evidence="2" type="ORF">L873DRAFT_178544</name>
</gene>
<keyword evidence="1" id="KW-0472">Membrane</keyword>
<evidence type="ECO:0000313" key="3">
    <source>
        <dbReference type="Proteomes" id="UP000276215"/>
    </source>
</evidence>
<sequence>MGWDELFYALCFLSLVLYSMISMIVSQMVNFAMILFFFCFVQYRALISGFCNDSSGLDWGCFIILRYVSCCFPLLSSIFTFSRVLHKLVIAEYSRSSL</sequence>
<reference evidence="2 3" key="1">
    <citation type="journal article" date="2018" name="Nat. Ecol. Evol.">
        <title>Pezizomycetes genomes reveal the molecular basis of ectomycorrhizal truffle lifestyle.</title>
        <authorList>
            <person name="Murat C."/>
            <person name="Payen T."/>
            <person name="Noel B."/>
            <person name="Kuo A."/>
            <person name="Morin E."/>
            <person name="Chen J."/>
            <person name="Kohler A."/>
            <person name="Krizsan K."/>
            <person name="Balestrini R."/>
            <person name="Da Silva C."/>
            <person name="Montanini B."/>
            <person name="Hainaut M."/>
            <person name="Levati E."/>
            <person name="Barry K.W."/>
            <person name="Belfiori B."/>
            <person name="Cichocki N."/>
            <person name="Clum A."/>
            <person name="Dockter R.B."/>
            <person name="Fauchery L."/>
            <person name="Guy J."/>
            <person name="Iotti M."/>
            <person name="Le Tacon F."/>
            <person name="Lindquist E.A."/>
            <person name="Lipzen A."/>
            <person name="Malagnac F."/>
            <person name="Mello A."/>
            <person name="Molinier V."/>
            <person name="Miyauchi S."/>
            <person name="Poulain J."/>
            <person name="Riccioni C."/>
            <person name="Rubini A."/>
            <person name="Sitrit Y."/>
            <person name="Splivallo R."/>
            <person name="Traeger S."/>
            <person name="Wang M."/>
            <person name="Zifcakova L."/>
            <person name="Wipf D."/>
            <person name="Zambonelli A."/>
            <person name="Paolocci F."/>
            <person name="Nowrousian M."/>
            <person name="Ottonello S."/>
            <person name="Baldrian P."/>
            <person name="Spatafora J.W."/>
            <person name="Henrissat B."/>
            <person name="Nagy L.G."/>
            <person name="Aury J.M."/>
            <person name="Wincker P."/>
            <person name="Grigoriev I.V."/>
            <person name="Bonfante P."/>
            <person name="Martin F.M."/>
        </authorList>
    </citation>
    <scope>NUCLEOTIDE SEQUENCE [LARGE SCALE GENOMIC DNA]</scope>
    <source>
        <strain evidence="2 3">120613-1</strain>
    </source>
</reference>
<protein>
    <submittedName>
        <fullName evidence="2">Uncharacterized protein</fullName>
    </submittedName>
</protein>
<dbReference type="Proteomes" id="UP000276215">
    <property type="component" value="Unassembled WGS sequence"/>
</dbReference>
<dbReference type="EMBL" id="ML120362">
    <property type="protein sequence ID" value="RPB03608.1"/>
    <property type="molecule type" value="Genomic_DNA"/>
</dbReference>
<proteinExistence type="predicted"/>
<feature type="transmembrane region" description="Helical" evidence="1">
    <location>
        <begin position="6"/>
        <end position="25"/>
    </location>
</feature>
<keyword evidence="1" id="KW-1133">Transmembrane helix</keyword>
<keyword evidence="1" id="KW-0812">Transmembrane</keyword>
<evidence type="ECO:0000256" key="1">
    <source>
        <dbReference type="SAM" id="Phobius"/>
    </source>
</evidence>
<keyword evidence="3" id="KW-1185">Reference proteome</keyword>
<organism evidence="2 3">
    <name type="scientific">Choiromyces venosus 120613-1</name>
    <dbReference type="NCBI Taxonomy" id="1336337"/>
    <lineage>
        <taxon>Eukaryota</taxon>
        <taxon>Fungi</taxon>
        <taxon>Dikarya</taxon>
        <taxon>Ascomycota</taxon>
        <taxon>Pezizomycotina</taxon>
        <taxon>Pezizomycetes</taxon>
        <taxon>Pezizales</taxon>
        <taxon>Tuberaceae</taxon>
        <taxon>Choiromyces</taxon>
    </lineage>
</organism>